<dbReference type="PANTHER" id="PTHR46796">
    <property type="entry name" value="HTH-TYPE TRANSCRIPTIONAL ACTIVATOR RHAS-RELATED"/>
    <property type="match status" value="1"/>
</dbReference>
<keyword evidence="7" id="KW-1185">Reference proteome</keyword>
<dbReference type="InterPro" id="IPR018060">
    <property type="entry name" value="HTH_AraC"/>
</dbReference>
<evidence type="ECO:0000256" key="3">
    <source>
        <dbReference type="ARBA" id="ARBA00023163"/>
    </source>
</evidence>
<dbReference type="InterPro" id="IPR050204">
    <property type="entry name" value="AraC_XylS_family_regulators"/>
</dbReference>
<dbReference type="Proteomes" id="UP001139955">
    <property type="component" value="Unassembled WGS sequence"/>
</dbReference>
<evidence type="ECO:0000256" key="2">
    <source>
        <dbReference type="ARBA" id="ARBA00023125"/>
    </source>
</evidence>
<evidence type="ECO:0000313" key="6">
    <source>
        <dbReference type="EMBL" id="MCU7247932.1"/>
    </source>
</evidence>
<sequence length="258" mass="28405">MPGVLSHSLLDGQLCLYLLPRAAYSARDPLQWRTLGMTLERQQGVHAIGSDLRVDFDTLPGVLAQTPAGVEVFSESAEGGEYLALRLAPALVEQWLPVLDRRVQQAGHRRGLKLAQTLRRLMLDPHPDGLAIEQCALGFVALGRSVKADGGGAVSDAFLRVLERIAGEFDQPLTLAQLAQTYGENELRLLRDFSRFMGVTPHAYLVEVRLQAARRLIESSDRALAQIALEVGFAHQSHMGSAMRRQLGMTPGAYRLRF</sequence>
<reference evidence="6" key="2">
    <citation type="journal article" date="2023" name="mSystems">
        <title>Charting the Lipopeptidome of Nonpathogenic Pseudomonas.</title>
        <authorList>
            <person name="Cesa-Luna C."/>
            <person name="Geudens N."/>
            <person name="Girard L."/>
            <person name="De Roo V."/>
            <person name="Maklad H.R."/>
            <person name="Martins J.C."/>
            <person name="Hofte M."/>
            <person name="De Mot R."/>
        </authorList>
    </citation>
    <scope>NUCLEOTIDE SEQUENCE</scope>
    <source>
        <strain evidence="6">B1M3-32</strain>
    </source>
</reference>
<dbReference type="SMART" id="SM00342">
    <property type="entry name" value="HTH_ARAC"/>
    <property type="match status" value="1"/>
</dbReference>
<gene>
    <name evidence="6" type="ORF">OC940_08975</name>
</gene>
<dbReference type="Gene3D" id="1.10.10.60">
    <property type="entry name" value="Homeodomain-like"/>
    <property type="match status" value="1"/>
</dbReference>
<dbReference type="RefSeq" id="WP_301621649.1">
    <property type="nucleotide sequence ID" value="NZ_JAOSKY010000004.1"/>
</dbReference>
<evidence type="ECO:0000259" key="5">
    <source>
        <dbReference type="PROSITE" id="PS01124"/>
    </source>
</evidence>
<dbReference type="GO" id="GO:0003700">
    <property type="term" value="F:DNA-binding transcription factor activity"/>
    <property type="evidence" value="ECO:0007669"/>
    <property type="project" value="InterPro"/>
</dbReference>
<keyword evidence="2" id="KW-0238">DNA-binding</keyword>
<dbReference type="SUPFAM" id="SSF46689">
    <property type="entry name" value="Homeodomain-like"/>
    <property type="match status" value="2"/>
</dbReference>
<proteinExistence type="predicted"/>
<organism evidence="6 7">
    <name type="scientific">Pseudomonas koreensis</name>
    <dbReference type="NCBI Taxonomy" id="198620"/>
    <lineage>
        <taxon>Bacteria</taxon>
        <taxon>Pseudomonadati</taxon>
        <taxon>Pseudomonadota</taxon>
        <taxon>Gammaproteobacteria</taxon>
        <taxon>Pseudomonadales</taxon>
        <taxon>Pseudomonadaceae</taxon>
        <taxon>Pseudomonas</taxon>
    </lineage>
</organism>
<dbReference type="PROSITE" id="PS01124">
    <property type="entry name" value="HTH_ARAC_FAMILY_2"/>
    <property type="match status" value="1"/>
</dbReference>
<dbReference type="GO" id="GO:0043565">
    <property type="term" value="F:sequence-specific DNA binding"/>
    <property type="evidence" value="ECO:0007669"/>
    <property type="project" value="InterPro"/>
</dbReference>
<accession>A0A9X2XG89</accession>
<feature type="domain" description="HTH araC/xylS-type" evidence="5">
    <location>
        <begin position="159"/>
        <end position="257"/>
    </location>
</feature>
<comment type="function">
    <text evidence="4">Regulatory protein of the TOL plasmid xyl operons. XylS activates the xylXYZLTEGFJQKIH operon required for the degradation of toluene, m-xylene and p-xylene.</text>
</comment>
<dbReference type="InterPro" id="IPR009057">
    <property type="entry name" value="Homeodomain-like_sf"/>
</dbReference>
<evidence type="ECO:0000313" key="7">
    <source>
        <dbReference type="Proteomes" id="UP001139955"/>
    </source>
</evidence>
<name>A0A9X2XG89_9PSED</name>
<keyword evidence="1" id="KW-0805">Transcription regulation</keyword>
<keyword evidence="3" id="KW-0804">Transcription</keyword>
<protein>
    <submittedName>
        <fullName evidence="6">AraC family transcriptional regulator</fullName>
    </submittedName>
</protein>
<evidence type="ECO:0000256" key="1">
    <source>
        <dbReference type="ARBA" id="ARBA00023015"/>
    </source>
</evidence>
<dbReference type="AlphaFoldDB" id="A0A9X2XG89"/>
<dbReference type="Pfam" id="PF12833">
    <property type="entry name" value="HTH_18"/>
    <property type="match status" value="1"/>
</dbReference>
<evidence type="ECO:0000256" key="4">
    <source>
        <dbReference type="ARBA" id="ARBA00037345"/>
    </source>
</evidence>
<reference evidence="6" key="1">
    <citation type="submission" date="2022-09" db="EMBL/GenBank/DDBJ databases">
        <authorList>
            <person name="Cesa-Luna C."/>
            <person name="Girard L."/>
            <person name="Lood C."/>
            <person name="Hofte M."/>
            <person name="De Mot R."/>
        </authorList>
    </citation>
    <scope>NUCLEOTIDE SEQUENCE</scope>
    <source>
        <strain evidence="6">B1M3-32</strain>
    </source>
</reference>
<dbReference type="EMBL" id="JAOSKY010000004">
    <property type="protein sequence ID" value="MCU7247932.1"/>
    <property type="molecule type" value="Genomic_DNA"/>
</dbReference>
<comment type="caution">
    <text evidence="6">The sequence shown here is derived from an EMBL/GenBank/DDBJ whole genome shotgun (WGS) entry which is preliminary data.</text>
</comment>